<dbReference type="AlphaFoldDB" id="A0AAD5L439"/>
<feature type="compositionally biased region" description="Basic residues" evidence="1">
    <location>
        <begin position="99"/>
        <end position="109"/>
    </location>
</feature>
<gene>
    <name evidence="2" type="ORF">GHT06_018352</name>
</gene>
<sequence>MQNSKKVSSSTTKTKAIQCEVLSLSNSPVSNSNSWKFITPSRLQKAINEAKYDLHHLLKKPIHVNDPLGTTICSKKKYVKDVMSILANSSQDQEENKLKAKSTTHKPKSHPSCYRELSFSEKKKHMEHDPYDSANSSSGITSNLQSQDLENDEGLNEEDLKWLGKNYRTQPSRKVIINNTDLKSHILNEANIRPPSSTATVKNKNKIKIHKTVIDLVNRVQVREQQLWKQLAEMSFTPAPSVSSTRSSLAEENYESILLSSLTKEQNVLTGGSVKRDASETPSTPHSDEILMSAESLISLLGDEWLKHLLKEELEISIE</sequence>
<dbReference type="Proteomes" id="UP000820818">
    <property type="component" value="Linkage Group LG7"/>
</dbReference>
<accession>A0AAD5L439</accession>
<evidence type="ECO:0000313" key="2">
    <source>
        <dbReference type="EMBL" id="KAI9555835.1"/>
    </source>
</evidence>
<proteinExistence type="predicted"/>
<feature type="compositionally biased region" description="Polar residues" evidence="1">
    <location>
        <begin position="133"/>
        <end position="147"/>
    </location>
</feature>
<dbReference type="EMBL" id="WJBH02000007">
    <property type="protein sequence ID" value="KAI9555835.1"/>
    <property type="molecule type" value="Genomic_DNA"/>
</dbReference>
<reference evidence="2 3" key="1">
    <citation type="submission" date="2022-05" db="EMBL/GenBank/DDBJ databases">
        <title>A multi-omics perspective on studying reproductive biology in Daphnia sinensis.</title>
        <authorList>
            <person name="Jia J."/>
        </authorList>
    </citation>
    <scope>NUCLEOTIDE SEQUENCE [LARGE SCALE GENOMIC DNA]</scope>
    <source>
        <strain evidence="2 3">WSL</strain>
    </source>
</reference>
<protein>
    <submittedName>
        <fullName evidence="2">Uncharacterized protein</fullName>
    </submittedName>
</protein>
<comment type="caution">
    <text evidence="2">The sequence shown here is derived from an EMBL/GenBank/DDBJ whole genome shotgun (WGS) entry which is preliminary data.</text>
</comment>
<feature type="region of interest" description="Disordered" evidence="1">
    <location>
        <begin position="90"/>
        <end position="153"/>
    </location>
</feature>
<name>A0AAD5L439_9CRUS</name>
<organism evidence="2 3">
    <name type="scientific">Daphnia sinensis</name>
    <dbReference type="NCBI Taxonomy" id="1820382"/>
    <lineage>
        <taxon>Eukaryota</taxon>
        <taxon>Metazoa</taxon>
        <taxon>Ecdysozoa</taxon>
        <taxon>Arthropoda</taxon>
        <taxon>Crustacea</taxon>
        <taxon>Branchiopoda</taxon>
        <taxon>Diplostraca</taxon>
        <taxon>Cladocera</taxon>
        <taxon>Anomopoda</taxon>
        <taxon>Daphniidae</taxon>
        <taxon>Daphnia</taxon>
        <taxon>Daphnia similis group</taxon>
    </lineage>
</organism>
<evidence type="ECO:0000313" key="3">
    <source>
        <dbReference type="Proteomes" id="UP000820818"/>
    </source>
</evidence>
<keyword evidence="3" id="KW-1185">Reference proteome</keyword>
<feature type="compositionally biased region" description="Basic and acidic residues" evidence="1">
    <location>
        <begin position="118"/>
        <end position="131"/>
    </location>
</feature>
<evidence type="ECO:0000256" key="1">
    <source>
        <dbReference type="SAM" id="MobiDB-lite"/>
    </source>
</evidence>